<dbReference type="InterPro" id="IPR007115">
    <property type="entry name" value="6-PTP_synth/QueD"/>
</dbReference>
<dbReference type="SUPFAM" id="SSF55620">
    <property type="entry name" value="Tetrahydrobiopterin biosynthesis enzymes-like"/>
    <property type="match status" value="1"/>
</dbReference>
<reference evidence="9" key="1">
    <citation type="submission" date="2020-12" db="EMBL/GenBank/DDBJ databases">
        <title>Metabolic potential, ecology and presence of endohyphal bacteria is reflected in genomic diversity of Mucoromycotina.</title>
        <authorList>
            <person name="Muszewska A."/>
            <person name="Okrasinska A."/>
            <person name="Steczkiewicz K."/>
            <person name="Drgas O."/>
            <person name="Orlowska M."/>
            <person name="Perlinska-Lenart U."/>
            <person name="Aleksandrzak-Piekarczyk T."/>
            <person name="Szatraj K."/>
            <person name="Zielenkiewicz U."/>
            <person name="Pilsyk S."/>
            <person name="Malc E."/>
            <person name="Mieczkowski P."/>
            <person name="Kruszewska J.S."/>
            <person name="Biernat P."/>
            <person name="Pawlowska J."/>
        </authorList>
    </citation>
    <scope>NUCLEOTIDE SEQUENCE</scope>
    <source>
        <strain evidence="9">WA0000067209</strain>
    </source>
</reference>
<comment type="pathway">
    <text evidence="2">Cofactor biosynthesis; tetrahydrobiopterin biosynthesis; tetrahydrobiopterin from 7,8-dihydroneopterin triphosphate: step 1/3.</text>
</comment>
<evidence type="ECO:0000256" key="8">
    <source>
        <dbReference type="ARBA" id="ARBA00023239"/>
    </source>
</evidence>
<dbReference type="GO" id="GO:0003874">
    <property type="term" value="F:6-pyruvoyltetrahydropterin synthase activity"/>
    <property type="evidence" value="ECO:0007669"/>
    <property type="project" value="UniProtKB-EC"/>
</dbReference>
<comment type="caution">
    <text evidence="9">The sequence shown here is derived from an EMBL/GenBank/DDBJ whole genome shotgun (WGS) entry which is preliminary data.</text>
</comment>
<keyword evidence="6" id="KW-0862">Zinc</keyword>
<dbReference type="PANTHER" id="PTHR12589:SF7">
    <property type="entry name" value="6-PYRUVOYL TETRAHYDROBIOPTERIN SYNTHASE"/>
    <property type="match status" value="1"/>
</dbReference>
<protein>
    <recommendedName>
        <fullName evidence="4">6-pyruvoyltetrahydropterin synthase</fullName>
        <ecNumber evidence="4">4.2.3.12</ecNumber>
    </recommendedName>
</protein>
<dbReference type="EMBL" id="JAEPQZ010000014">
    <property type="protein sequence ID" value="KAG2173692.1"/>
    <property type="molecule type" value="Genomic_DNA"/>
</dbReference>
<evidence type="ECO:0000313" key="9">
    <source>
        <dbReference type="EMBL" id="KAG2173692.1"/>
    </source>
</evidence>
<gene>
    <name evidence="9" type="ORF">INT43_005112</name>
</gene>
<evidence type="ECO:0000256" key="7">
    <source>
        <dbReference type="ARBA" id="ARBA00023007"/>
    </source>
</evidence>
<sequence>MPHYSYITRCESFSAAHRLHSPMMNDQENVAIYGKCNHRNSHGHNYKVEITMRGRIDPTTGMVINIKDLKECMQVVLEQLDHRNLDKDVEYFFTKPSTTENLAVYIWTEFQKAYIAHPIGTLSHARLYRVKICETDSNYVEYMGEGEDD</sequence>
<keyword evidence="5" id="KW-0479">Metal-binding</keyword>
<keyword evidence="8" id="KW-0456">Lyase</keyword>
<comment type="cofactor">
    <cofactor evidence="1">
        <name>Zn(2+)</name>
        <dbReference type="ChEBI" id="CHEBI:29105"/>
    </cofactor>
</comment>
<dbReference type="UniPathway" id="UPA00849">
    <property type="reaction ID" value="UER00819"/>
</dbReference>
<evidence type="ECO:0000313" key="10">
    <source>
        <dbReference type="Proteomes" id="UP000654370"/>
    </source>
</evidence>
<dbReference type="AlphaFoldDB" id="A0A8H7U9T7"/>
<dbReference type="Pfam" id="PF01242">
    <property type="entry name" value="PTPS"/>
    <property type="match status" value="1"/>
</dbReference>
<keyword evidence="10" id="KW-1185">Reference proteome</keyword>
<evidence type="ECO:0000256" key="6">
    <source>
        <dbReference type="ARBA" id="ARBA00022833"/>
    </source>
</evidence>
<dbReference type="GO" id="GO:0046872">
    <property type="term" value="F:metal ion binding"/>
    <property type="evidence" value="ECO:0007669"/>
    <property type="project" value="UniProtKB-KW"/>
</dbReference>
<evidence type="ECO:0000256" key="4">
    <source>
        <dbReference type="ARBA" id="ARBA00013100"/>
    </source>
</evidence>
<dbReference type="EC" id="4.2.3.12" evidence="4"/>
<accession>A0A8H7U9T7</accession>
<dbReference type="FunFam" id="3.30.479.10:FF:000003">
    <property type="entry name" value="6-pyruvoyl tetrahydrobiopterin synthase"/>
    <property type="match status" value="1"/>
</dbReference>
<dbReference type="Proteomes" id="UP000654370">
    <property type="component" value="Unassembled WGS sequence"/>
</dbReference>
<dbReference type="InterPro" id="IPR038418">
    <property type="entry name" value="6-PTP_synth/QueD_sf"/>
</dbReference>
<comment type="similarity">
    <text evidence="3">Belongs to the PTPS family.</text>
</comment>
<dbReference type="GO" id="GO:0006729">
    <property type="term" value="P:tetrahydrobiopterin biosynthetic process"/>
    <property type="evidence" value="ECO:0007669"/>
    <property type="project" value="UniProtKB-UniPathway"/>
</dbReference>
<dbReference type="OrthoDB" id="14045at2759"/>
<dbReference type="PANTHER" id="PTHR12589">
    <property type="entry name" value="PYRUVOYL TETRAHYDROBIOPTERIN SYNTHASE"/>
    <property type="match status" value="1"/>
</dbReference>
<dbReference type="GO" id="GO:0005739">
    <property type="term" value="C:mitochondrion"/>
    <property type="evidence" value="ECO:0007669"/>
    <property type="project" value="TreeGrafter"/>
</dbReference>
<dbReference type="Gene3D" id="3.30.479.10">
    <property type="entry name" value="6-pyruvoyl tetrahydropterin synthase/QueD"/>
    <property type="match status" value="1"/>
</dbReference>
<name>A0A8H7U9T7_MORIS</name>
<evidence type="ECO:0000256" key="3">
    <source>
        <dbReference type="ARBA" id="ARBA00009164"/>
    </source>
</evidence>
<proteinExistence type="inferred from homology"/>
<evidence type="ECO:0000256" key="2">
    <source>
        <dbReference type="ARBA" id="ARBA00005126"/>
    </source>
</evidence>
<evidence type="ECO:0000256" key="1">
    <source>
        <dbReference type="ARBA" id="ARBA00001947"/>
    </source>
</evidence>
<evidence type="ECO:0000256" key="5">
    <source>
        <dbReference type="ARBA" id="ARBA00022723"/>
    </source>
</evidence>
<keyword evidence="7" id="KW-0783">Tetrahydrobiopterin biosynthesis</keyword>
<organism evidence="9 10">
    <name type="scientific">Mortierella isabellina</name>
    <name type="common">Filamentous fungus</name>
    <name type="synonym">Umbelopsis isabellina</name>
    <dbReference type="NCBI Taxonomy" id="91625"/>
    <lineage>
        <taxon>Eukaryota</taxon>
        <taxon>Fungi</taxon>
        <taxon>Fungi incertae sedis</taxon>
        <taxon>Mucoromycota</taxon>
        <taxon>Mucoromycotina</taxon>
        <taxon>Umbelopsidomycetes</taxon>
        <taxon>Umbelopsidales</taxon>
        <taxon>Umbelopsidaceae</taxon>
        <taxon>Umbelopsis</taxon>
    </lineage>
</organism>